<feature type="region of interest" description="Disordered" evidence="1">
    <location>
        <begin position="1"/>
        <end position="33"/>
    </location>
</feature>
<dbReference type="EMBL" id="AYKG01000012">
    <property type="protein sequence ID" value="ROO30135.1"/>
    <property type="molecule type" value="Genomic_DNA"/>
</dbReference>
<comment type="caution">
    <text evidence="2">The sequence shown here is derived from an EMBL/GenBank/DDBJ whole genome shotgun (WGS) entry which is preliminary data.</text>
</comment>
<feature type="compositionally biased region" description="Polar residues" evidence="1">
    <location>
        <begin position="15"/>
        <end position="27"/>
    </location>
</feature>
<keyword evidence="3" id="KW-1185">Reference proteome</keyword>
<accession>A0A423PX56</accession>
<reference evidence="2 3" key="1">
    <citation type="submission" date="2013-10" db="EMBL/GenBank/DDBJ databases">
        <title>Salinisphaera japonica YTM-1 Genome Sequencing.</title>
        <authorList>
            <person name="Lai Q."/>
            <person name="Li C."/>
            <person name="Shao Z."/>
        </authorList>
    </citation>
    <scope>NUCLEOTIDE SEQUENCE [LARGE SCALE GENOMIC DNA]</scope>
    <source>
        <strain evidence="2 3">YTM-1</strain>
    </source>
</reference>
<protein>
    <submittedName>
        <fullName evidence="2">Uncharacterized protein</fullName>
    </submittedName>
</protein>
<proteinExistence type="predicted"/>
<dbReference type="AlphaFoldDB" id="A0A423PX56"/>
<evidence type="ECO:0000256" key="1">
    <source>
        <dbReference type="SAM" id="MobiDB-lite"/>
    </source>
</evidence>
<gene>
    <name evidence="2" type="ORF">SAJA_05490</name>
</gene>
<dbReference type="Proteomes" id="UP000285310">
    <property type="component" value="Unassembled WGS sequence"/>
</dbReference>
<sequence>MGGGVEPAAVAPLNENASSTGASIQPRRNTHPPSAFIGVHLRIVLKNAPLN</sequence>
<evidence type="ECO:0000313" key="2">
    <source>
        <dbReference type="EMBL" id="ROO30135.1"/>
    </source>
</evidence>
<dbReference type="InParanoid" id="A0A423PX56"/>
<evidence type="ECO:0000313" key="3">
    <source>
        <dbReference type="Proteomes" id="UP000285310"/>
    </source>
</evidence>
<name>A0A423PX56_9GAMM</name>
<organism evidence="2 3">
    <name type="scientific">Salinisphaera japonica YTM-1</name>
    <dbReference type="NCBI Taxonomy" id="1209778"/>
    <lineage>
        <taxon>Bacteria</taxon>
        <taxon>Pseudomonadati</taxon>
        <taxon>Pseudomonadota</taxon>
        <taxon>Gammaproteobacteria</taxon>
        <taxon>Salinisphaerales</taxon>
        <taxon>Salinisphaeraceae</taxon>
        <taxon>Salinisphaera</taxon>
    </lineage>
</organism>